<keyword evidence="6 8" id="KW-0472">Membrane</keyword>
<feature type="transmembrane region" description="Helical" evidence="8">
    <location>
        <begin position="534"/>
        <end position="555"/>
    </location>
</feature>
<feature type="transmembrane region" description="Helical" evidence="8">
    <location>
        <begin position="387"/>
        <end position="407"/>
    </location>
</feature>
<evidence type="ECO:0000256" key="9">
    <source>
        <dbReference type="SAM" id="SignalP"/>
    </source>
</evidence>
<feature type="region of interest" description="Disordered" evidence="7">
    <location>
        <begin position="640"/>
        <end position="770"/>
    </location>
</feature>
<dbReference type="Proteomes" id="UP001276659">
    <property type="component" value="Unassembled WGS sequence"/>
</dbReference>
<accession>A0AAD9Z308</accession>
<comment type="subcellular location">
    <subcellularLocation>
        <location evidence="1">Membrane</location>
        <topology evidence="1">Multi-pass membrane protein</topology>
    </subcellularLocation>
</comment>
<evidence type="ECO:0000313" key="11">
    <source>
        <dbReference type="EMBL" id="KAK3170615.1"/>
    </source>
</evidence>
<evidence type="ECO:0000313" key="12">
    <source>
        <dbReference type="Proteomes" id="UP001276659"/>
    </source>
</evidence>
<evidence type="ECO:0000256" key="2">
    <source>
        <dbReference type="ARBA" id="ARBA00010642"/>
    </source>
</evidence>
<dbReference type="GO" id="GO:0016020">
    <property type="term" value="C:membrane"/>
    <property type="evidence" value="ECO:0007669"/>
    <property type="project" value="UniProtKB-SubCell"/>
</dbReference>
<keyword evidence="4 9" id="KW-0732">Signal</keyword>
<evidence type="ECO:0000259" key="10">
    <source>
        <dbReference type="SMART" id="SM01320"/>
    </source>
</evidence>
<evidence type="ECO:0000256" key="7">
    <source>
        <dbReference type="SAM" id="MobiDB-lite"/>
    </source>
</evidence>
<evidence type="ECO:0000256" key="8">
    <source>
        <dbReference type="SAM" id="Phobius"/>
    </source>
</evidence>
<reference evidence="11" key="1">
    <citation type="submission" date="2022-11" db="EMBL/GenBank/DDBJ databases">
        <title>Chromosomal genome sequence assembly and mating type (MAT) locus characterization of the leprose asexual lichenized fungus Lepraria neglecta (Nyl.) Erichsen.</title>
        <authorList>
            <person name="Allen J.L."/>
            <person name="Pfeffer B."/>
        </authorList>
    </citation>
    <scope>NUCLEOTIDE SEQUENCE</scope>
    <source>
        <strain evidence="11">Allen 5258</strain>
    </source>
</reference>
<organism evidence="11 12">
    <name type="scientific">Lepraria neglecta</name>
    <dbReference type="NCBI Taxonomy" id="209136"/>
    <lineage>
        <taxon>Eukaryota</taxon>
        <taxon>Fungi</taxon>
        <taxon>Dikarya</taxon>
        <taxon>Ascomycota</taxon>
        <taxon>Pezizomycotina</taxon>
        <taxon>Lecanoromycetes</taxon>
        <taxon>OSLEUM clade</taxon>
        <taxon>Lecanoromycetidae</taxon>
        <taxon>Lecanorales</taxon>
        <taxon>Lecanorineae</taxon>
        <taxon>Stereocaulaceae</taxon>
        <taxon>Lepraria</taxon>
    </lineage>
</organism>
<feature type="chain" id="PRO_5042176543" description="ML-like domain-containing protein" evidence="9">
    <location>
        <begin position="27"/>
        <end position="770"/>
    </location>
</feature>
<gene>
    <name evidence="11" type="ORF">OEA41_002696</name>
</gene>
<dbReference type="SMART" id="SM01320">
    <property type="entry name" value="TRP_N"/>
    <property type="match status" value="1"/>
</dbReference>
<proteinExistence type="inferred from homology"/>
<feature type="domain" description="ML-like" evidence="10">
    <location>
        <begin position="28"/>
        <end position="167"/>
    </location>
</feature>
<keyword evidence="5 8" id="KW-1133">Transmembrane helix</keyword>
<feature type="transmembrane region" description="Helical" evidence="8">
    <location>
        <begin position="413"/>
        <end position="435"/>
    </location>
</feature>
<evidence type="ECO:0000256" key="1">
    <source>
        <dbReference type="ARBA" id="ARBA00004141"/>
    </source>
</evidence>
<evidence type="ECO:0000256" key="5">
    <source>
        <dbReference type="ARBA" id="ARBA00022989"/>
    </source>
</evidence>
<evidence type="ECO:0000256" key="4">
    <source>
        <dbReference type="ARBA" id="ARBA00022729"/>
    </source>
</evidence>
<comment type="similarity">
    <text evidence="2">Belongs to the transient receptor potential (TRP) ion channel family.</text>
</comment>
<dbReference type="PANTHER" id="PTHR31145">
    <property type="entry name" value="INTEGRAL MEMBRANE PROTEIN (AFU_ORTHOLOGUE AFUA_7G01610)"/>
    <property type="match status" value="1"/>
</dbReference>
<dbReference type="Pfam" id="PF14558">
    <property type="entry name" value="TRP_N"/>
    <property type="match status" value="1"/>
</dbReference>
<feature type="transmembrane region" description="Helical" evidence="8">
    <location>
        <begin position="333"/>
        <end position="355"/>
    </location>
</feature>
<dbReference type="GO" id="GO:0009272">
    <property type="term" value="P:fungal-type cell wall biogenesis"/>
    <property type="evidence" value="ECO:0007669"/>
    <property type="project" value="TreeGrafter"/>
</dbReference>
<dbReference type="InterPro" id="IPR040241">
    <property type="entry name" value="TRP_Flc/Pkd2-like"/>
</dbReference>
<protein>
    <recommendedName>
        <fullName evidence="10">ML-like domain-containing protein</fullName>
    </recommendedName>
</protein>
<keyword evidence="12" id="KW-1185">Reference proteome</keyword>
<dbReference type="PANTHER" id="PTHR31145:SF2">
    <property type="entry name" value="FLAVIN CARRIER PROTEIN 2"/>
    <property type="match status" value="1"/>
</dbReference>
<feature type="compositionally biased region" description="Polar residues" evidence="7">
    <location>
        <begin position="746"/>
        <end position="762"/>
    </location>
</feature>
<sequence>MQLSLLSKPAWLFLAAITYLSPVASAEKIIESKSLNPCQSNSSFTATLFNVAFTPANNSLAFDIVGVSSISGYVTAEIDVIAYGYQALNQTFDPCTQNLEGMCPMNTGQINIQSNINIPNSVIDRIPSIAYGVPDLDGLVKIYIKNKATGVSVACVEAQLSNGQTVDLPAVGWTTAVIAGLALLASAVTSGLGHSNTAAHVAANALSLFGFFQAQAIIGMTAVPLPPIVASWTQNFQWSLGIIRIGFLESVCTWYQRATGGTPSTLLSNLNTASVEVQKRSLIGQKIVMRAIHEIAKRTNNVAGSSTSTAGKVVLVRGIKRVGFRAKIETTNIFLTGLIFFIIFVFLTAICVALFKAFCEAAVKAGWFKGDKFEDFRTGWRVVLKGILFRLVLIGYPQICILCLWELTERDSAAEVVLALFFFVSMSAALAWASLKVFRIAKRSVNMHKNPAYILYSDPSALNKWGFLYVQFRATAYYFVMPLLGYILLKALFIAFAQNSGTTQAIALVVIEAGFLIGVSILRPWMDKKTNAFNISIAAVNFLNVIFLLVFTAVFNQPGIVTGVMGVIFFIVNAAFALVLLLLVLIATGYAIFSKNPDTRYQPMRDDRGSFIKSQTQFNTELDALGVTARGDMAQKGYYSRDLDEDDDSFSSGSAGKNHDAAGVHLPASTANSVMREPPRSPIDPNMPYFPSDGTPRHGAPNQHGDMYSGDNSSSRPGADMPLMNNSRNNNGDRRQETSPYRRAPSSHSNGGYRQQNSSSPWQRGAGYDH</sequence>
<comment type="caution">
    <text evidence="11">The sequence shown here is derived from an EMBL/GenBank/DDBJ whole genome shotgun (WGS) entry which is preliminary data.</text>
</comment>
<dbReference type="GO" id="GO:0055085">
    <property type="term" value="P:transmembrane transport"/>
    <property type="evidence" value="ECO:0007669"/>
    <property type="project" value="TreeGrafter"/>
</dbReference>
<dbReference type="AlphaFoldDB" id="A0AAD9Z308"/>
<feature type="transmembrane region" description="Helical" evidence="8">
    <location>
        <begin position="476"/>
        <end position="497"/>
    </location>
</feature>
<feature type="signal peptide" evidence="9">
    <location>
        <begin position="1"/>
        <end position="26"/>
    </location>
</feature>
<dbReference type="InterPro" id="IPR010308">
    <property type="entry name" value="TRP_C"/>
</dbReference>
<keyword evidence="3 8" id="KW-0812">Transmembrane</keyword>
<feature type="transmembrane region" description="Helical" evidence="8">
    <location>
        <begin position="503"/>
        <end position="522"/>
    </location>
</feature>
<dbReference type="Pfam" id="PF06011">
    <property type="entry name" value="TRP"/>
    <property type="match status" value="1"/>
</dbReference>
<evidence type="ECO:0000256" key="6">
    <source>
        <dbReference type="ARBA" id="ARBA00023136"/>
    </source>
</evidence>
<feature type="transmembrane region" description="Helical" evidence="8">
    <location>
        <begin position="567"/>
        <end position="593"/>
    </location>
</feature>
<dbReference type="InterPro" id="IPR032800">
    <property type="entry name" value="TRP_N"/>
</dbReference>
<dbReference type="EMBL" id="JASNWA010000008">
    <property type="protein sequence ID" value="KAK3170615.1"/>
    <property type="molecule type" value="Genomic_DNA"/>
</dbReference>
<name>A0AAD9Z308_9LECA</name>
<evidence type="ECO:0000256" key="3">
    <source>
        <dbReference type="ARBA" id="ARBA00022692"/>
    </source>
</evidence>